<dbReference type="CDD" id="cd02573">
    <property type="entry name" value="PseudoU_synth_EcTruB"/>
    <property type="match status" value="1"/>
</dbReference>
<dbReference type="EC" id="5.4.99.25" evidence="5"/>
<evidence type="ECO:0000259" key="6">
    <source>
        <dbReference type="Pfam" id="PF01509"/>
    </source>
</evidence>
<gene>
    <name evidence="5" type="primary">truB</name>
    <name evidence="7" type="ordered locus">TREAZ_0543</name>
</gene>
<dbReference type="HOGENOM" id="CLU_032087_0_3_12"/>
<dbReference type="Gene3D" id="3.30.2350.10">
    <property type="entry name" value="Pseudouridine synthase"/>
    <property type="match status" value="1"/>
</dbReference>
<dbReference type="GO" id="GO:0160148">
    <property type="term" value="F:tRNA pseudouridine(55) synthase activity"/>
    <property type="evidence" value="ECO:0007669"/>
    <property type="project" value="UniProtKB-EC"/>
</dbReference>
<dbReference type="Proteomes" id="UP000009222">
    <property type="component" value="Chromosome"/>
</dbReference>
<reference evidence="7 8" key="2">
    <citation type="journal article" date="2011" name="ISME J.">
        <title>RNA-seq reveals cooperative metabolic interactions between two termite-gut spirochete species in co-culture.</title>
        <authorList>
            <person name="Rosenthal A.Z."/>
            <person name="Matson E.G."/>
            <person name="Eldar A."/>
            <person name="Leadbetter J.R."/>
        </authorList>
    </citation>
    <scope>NUCLEOTIDE SEQUENCE [LARGE SCALE GENOMIC DNA]</scope>
    <source>
        <strain evidence="8">ATCC BAA-888 / DSM 13862 / ZAS-9</strain>
    </source>
</reference>
<comment type="similarity">
    <text evidence="2 5">Belongs to the pseudouridine synthase TruB family. Type 1 subfamily.</text>
</comment>
<dbReference type="HAMAP" id="MF_01080">
    <property type="entry name" value="TruB_bact"/>
    <property type="match status" value="1"/>
</dbReference>
<dbReference type="Pfam" id="PF01509">
    <property type="entry name" value="TruB_N"/>
    <property type="match status" value="1"/>
</dbReference>
<dbReference type="NCBIfam" id="TIGR00431">
    <property type="entry name" value="TruB"/>
    <property type="match status" value="1"/>
</dbReference>
<evidence type="ECO:0000256" key="5">
    <source>
        <dbReference type="HAMAP-Rule" id="MF_01080"/>
    </source>
</evidence>
<feature type="domain" description="Pseudouridine synthase II N-terminal" evidence="6">
    <location>
        <begin position="29"/>
        <end position="175"/>
    </location>
</feature>
<dbReference type="KEGG" id="taz:TREAZ_0543"/>
<evidence type="ECO:0000256" key="4">
    <source>
        <dbReference type="ARBA" id="ARBA00023235"/>
    </source>
</evidence>
<comment type="catalytic activity">
    <reaction evidence="1 5">
        <text>uridine(55) in tRNA = pseudouridine(55) in tRNA</text>
        <dbReference type="Rhea" id="RHEA:42532"/>
        <dbReference type="Rhea" id="RHEA-COMP:10101"/>
        <dbReference type="Rhea" id="RHEA-COMP:10102"/>
        <dbReference type="ChEBI" id="CHEBI:65314"/>
        <dbReference type="ChEBI" id="CHEBI:65315"/>
        <dbReference type="EC" id="5.4.99.25"/>
    </reaction>
</comment>
<dbReference type="STRING" id="545695.TREAZ_0543"/>
<evidence type="ECO:0000313" key="8">
    <source>
        <dbReference type="Proteomes" id="UP000009222"/>
    </source>
</evidence>
<dbReference type="InterPro" id="IPR014780">
    <property type="entry name" value="tRNA_psdUridine_synth_TruB"/>
</dbReference>
<evidence type="ECO:0000313" key="7">
    <source>
        <dbReference type="EMBL" id="AEF82085.1"/>
    </source>
</evidence>
<dbReference type="GO" id="GO:0003723">
    <property type="term" value="F:RNA binding"/>
    <property type="evidence" value="ECO:0007669"/>
    <property type="project" value="InterPro"/>
</dbReference>
<evidence type="ECO:0000256" key="1">
    <source>
        <dbReference type="ARBA" id="ARBA00000385"/>
    </source>
</evidence>
<evidence type="ECO:0000256" key="3">
    <source>
        <dbReference type="ARBA" id="ARBA00022694"/>
    </source>
</evidence>
<dbReference type="GO" id="GO:0031119">
    <property type="term" value="P:tRNA pseudouridine synthesis"/>
    <property type="evidence" value="ECO:0007669"/>
    <property type="project" value="UniProtKB-UniRule"/>
</dbReference>
<dbReference type="OrthoDB" id="9802309at2"/>
<name>F5YBN3_LEAAZ</name>
<dbReference type="InterPro" id="IPR020103">
    <property type="entry name" value="PsdUridine_synth_cat_dom_sf"/>
</dbReference>
<dbReference type="RefSeq" id="WP_015711409.1">
    <property type="nucleotide sequence ID" value="NC_015577.1"/>
</dbReference>
<reference evidence="8" key="1">
    <citation type="submission" date="2009-12" db="EMBL/GenBank/DDBJ databases">
        <title>Complete sequence of Treponema azotonutricium strain ZAS-9.</title>
        <authorList>
            <person name="Tetu S.G."/>
            <person name="Matson E."/>
            <person name="Ren Q."/>
            <person name="Seshadri R."/>
            <person name="Elbourne L."/>
            <person name="Hassan K.A."/>
            <person name="Durkin A."/>
            <person name="Radune D."/>
            <person name="Mohamoud Y."/>
            <person name="Shay R."/>
            <person name="Jin S."/>
            <person name="Zhang X."/>
            <person name="Lucey K."/>
            <person name="Ballor N.R."/>
            <person name="Ottesen E."/>
            <person name="Rosenthal R."/>
            <person name="Allen A."/>
            <person name="Leadbetter J.R."/>
            <person name="Paulsen I.T."/>
        </authorList>
    </citation>
    <scope>NUCLEOTIDE SEQUENCE [LARGE SCALE GENOMIC DNA]</scope>
    <source>
        <strain evidence="8">ATCC BAA-888 / DSM 13862 / ZAS-9</strain>
    </source>
</reference>
<dbReference type="PANTHER" id="PTHR13767">
    <property type="entry name" value="TRNA-PSEUDOURIDINE SYNTHASE"/>
    <property type="match status" value="1"/>
</dbReference>
<dbReference type="eggNOG" id="COG0130">
    <property type="taxonomic scope" value="Bacteria"/>
</dbReference>
<keyword evidence="4 5" id="KW-0413">Isomerase</keyword>
<keyword evidence="3 5" id="KW-0819">tRNA processing</keyword>
<accession>F5YBN3</accession>
<dbReference type="GO" id="GO:1990481">
    <property type="term" value="P:mRNA pseudouridine synthesis"/>
    <property type="evidence" value="ECO:0007669"/>
    <property type="project" value="TreeGrafter"/>
</dbReference>
<sequence>MPKASDRSGVLLLNKNPGLTSFESLFAVKRAFNTRKVGHTGTLDKFASGLLIVLIGKALKIAPWFSFCDKEYEAVIRFGVETATLDPEGEVVGKGPLPSREAVEKALENFRGEILQAPPLYSAIHVDGVRAHEIARSGRQVEMKKRPVTVYEIELSSWDPPLAGLKVRCSAGTYIRSLARDIALAAGSRGHLASLCRTRIGGFKLQDAANAENLNSALKPLSPTIFNALNMELFFVDISDVQNIIHGKVFSQVFGLYKKYLDLPAAGDDRQPPEGRPFIPNVSAVFYNDESYNDELAAIIECKDGKWKYNRVFAADKGCNIPD</sequence>
<dbReference type="SUPFAM" id="SSF55120">
    <property type="entry name" value="Pseudouridine synthase"/>
    <property type="match status" value="1"/>
</dbReference>
<dbReference type="PANTHER" id="PTHR13767:SF2">
    <property type="entry name" value="PSEUDOURIDYLATE SYNTHASE TRUB1"/>
    <property type="match status" value="1"/>
</dbReference>
<keyword evidence="8" id="KW-1185">Reference proteome</keyword>
<dbReference type="InterPro" id="IPR002501">
    <property type="entry name" value="PsdUridine_synth_N"/>
</dbReference>
<comment type="function">
    <text evidence="5">Responsible for synthesis of pseudouridine from uracil-55 in the psi GC loop of transfer RNAs.</text>
</comment>
<evidence type="ECO:0000256" key="2">
    <source>
        <dbReference type="ARBA" id="ARBA00005642"/>
    </source>
</evidence>
<dbReference type="FunCoup" id="F5YBN3">
    <property type="interactions" value="331"/>
</dbReference>
<feature type="active site" description="Nucleophile" evidence="5">
    <location>
        <position position="44"/>
    </location>
</feature>
<dbReference type="AlphaFoldDB" id="F5YBN3"/>
<proteinExistence type="inferred from homology"/>
<organism evidence="7 8">
    <name type="scientific">Leadbettera azotonutricia (strain ATCC BAA-888 / DSM 13862 / ZAS-9)</name>
    <name type="common">Treponema azotonutricium</name>
    <dbReference type="NCBI Taxonomy" id="545695"/>
    <lineage>
        <taxon>Bacteria</taxon>
        <taxon>Pseudomonadati</taxon>
        <taxon>Spirochaetota</taxon>
        <taxon>Spirochaetia</taxon>
        <taxon>Spirochaetales</taxon>
        <taxon>Breznakiellaceae</taxon>
        <taxon>Leadbettera</taxon>
    </lineage>
</organism>
<dbReference type="EMBL" id="CP001841">
    <property type="protein sequence ID" value="AEF82085.1"/>
    <property type="molecule type" value="Genomic_DNA"/>
</dbReference>
<dbReference type="InParanoid" id="F5YBN3"/>
<protein>
    <recommendedName>
        <fullName evidence="5">tRNA pseudouridine synthase B</fullName>
        <ecNumber evidence="5">5.4.99.25</ecNumber>
    </recommendedName>
    <alternativeName>
        <fullName evidence="5">tRNA pseudouridine(55) synthase</fullName>
        <shortName evidence="5">Psi55 synthase</shortName>
    </alternativeName>
    <alternativeName>
        <fullName evidence="5">tRNA pseudouridylate synthase</fullName>
    </alternativeName>
    <alternativeName>
        <fullName evidence="5">tRNA-uridine isomerase</fullName>
    </alternativeName>
</protein>